<evidence type="ECO:0000313" key="1">
    <source>
        <dbReference type="EMBL" id="GGM53136.1"/>
    </source>
</evidence>
<dbReference type="Proteomes" id="UP000608890">
    <property type="component" value="Unassembled WGS sequence"/>
</dbReference>
<accession>A0A917U2K0</accession>
<comment type="caution">
    <text evidence="1">The sequence shown here is derived from an EMBL/GenBank/DDBJ whole genome shotgun (WGS) entry which is preliminary data.</text>
</comment>
<dbReference type="AlphaFoldDB" id="A0A917U2K0"/>
<sequence>MATTVLTPLQRQRLVLLAALAGGRSSRSALAQKKTRELMAARYAVSEEFGSIFSATNFIGF</sequence>
<organism evidence="1 2">
    <name type="scientific">Micromonospora sonchi</name>
    <dbReference type="NCBI Taxonomy" id="1763543"/>
    <lineage>
        <taxon>Bacteria</taxon>
        <taxon>Bacillati</taxon>
        <taxon>Actinomycetota</taxon>
        <taxon>Actinomycetes</taxon>
        <taxon>Micromonosporales</taxon>
        <taxon>Micromonosporaceae</taxon>
        <taxon>Micromonospora</taxon>
    </lineage>
</organism>
<reference evidence="1" key="1">
    <citation type="journal article" date="2014" name="Int. J. Syst. Evol. Microbiol.">
        <title>Complete genome sequence of Corynebacterium casei LMG S-19264T (=DSM 44701T), isolated from a smear-ripened cheese.</title>
        <authorList>
            <consortium name="US DOE Joint Genome Institute (JGI-PGF)"/>
            <person name="Walter F."/>
            <person name="Albersmeier A."/>
            <person name="Kalinowski J."/>
            <person name="Ruckert C."/>
        </authorList>
    </citation>
    <scope>NUCLEOTIDE SEQUENCE</scope>
    <source>
        <strain evidence="1">CGMCC 4.7312</strain>
    </source>
</reference>
<evidence type="ECO:0000313" key="2">
    <source>
        <dbReference type="Proteomes" id="UP000608890"/>
    </source>
</evidence>
<dbReference type="EMBL" id="BMNB01000022">
    <property type="protein sequence ID" value="GGM53136.1"/>
    <property type="molecule type" value="Genomic_DNA"/>
</dbReference>
<proteinExistence type="predicted"/>
<name>A0A917U2K0_9ACTN</name>
<reference evidence="1" key="2">
    <citation type="submission" date="2020-09" db="EMBL/GenBank/DDBJ databases">
        <authorList>
            <person name="Sun Q."/>
            <person name="Zhou Y."/>
        </authorList>
    </citation>
    <scope>NUCLEOTIDE SEQUENCE</scope>
    <source>
        <strain evidence="1">CGMCC 4.7312</strain>
    </source>
</reference>
<keyword evidence="2" id="KW-1185">Reference proteome</keyword>
<protein>
    <submittedName>
        <fullName evidence="1">Uncharacterized protein</fullName>
    </submittedName>
</protein>
<gene>
    <name evidence="1" type="ORF">GCM10011608_42500</name>
</gene>